<comment type="caution">
    <text evidence="2">The sequence shown here is derived from an EMBL/GenBank/DDBJ whole genome shotgun (WGS) entry which is preliminary data.</text>
</comment>
<protein>
    <submittedName>
        <fullName evidence="2">Nucleoside-diphosphate-sugar epimerase</fullName>
    </submittedName>
</protein>
<accession>A0A4Q8AGV5</accession>
<dbReference type="RefSeq" id="WP_130451963.1">
    <property type="nucleotide sequence ID" value="NZ_SHLA01000001.1"/>
</dbReference>
<dbReference type="InterPro" id="IPR036291">
    <property type="entry name" value="NAD(P)-bd_dom_sf"/>
</dbReference>
<sequence>MERVLLAGATGYIGRHLAAALHAGGYRVRAVVRDVARAEAPGAFGAPALAGLVDEWVECDVARLGPEAMAGADRVVSALGVTRQKADPWDIDYAANLRLLELAEAAGTASFLYVGVMNAAGGTSALMRAKAAFAQALARSDVDPQIVNPSAYFSDLTAILNLARRRIAVRVGAGDTRIRPIHGADLAEFCVARLGETGAWDVGGPDVFTYREVVELAFDALGATPRWIVVPPAVLSAGVWAADRAGPRTASLARFFAEGLQHDGVGAATGERRLHDYYYSLAAR</sequence>
<dbReference type="OrthoDB" id="319724at2"/>
<dbReference type="InterPro" id="IPR016040">
    <property type="entry name" value="NAD(P)-bd_dom"/>
</dbReference>
<evidence type="ECO:0000313" key="3">
    <source>
        <dbReference type="Proteomes" id="UP000292685"/>
    </source>
</evidence>
<dbReference type="SUPFAM" id="SSF51735">
    <property type="entry name" value="NAD(P)-binding Rossmann-fold domains"/>
    <property type="match status" value="1"/>
</dbReference>
<dbReference type="PANTHER" id="PTHR12126">
    <property type="entry name" value="NADH-UBIQUINONE OXIDOREDUCTASE 39 KDA SUBUNIT-RELATED"/>
    <property type="match status" value="1"/>
</dbReference>
<evidence type="ECO:0000259" key="1">
    <source>
        <dbReference type="Pfam" id="PF13460"/>
    </source>
</evidence>
<dbReference type="PANTHER" id="PTHR12126:SF11">
    <property type="entry name" value="NADH DEHYDROGENASE [UBIQUINONE] 1 ALPHA SUBCOMPLEX SUBUNIT 9, MITOCHONDRIAL"/>
    <property type="match status" value="1"/>
</dbReference>
<name>A0A4Q8AGV5_9MICC</name>
<dbReference type="EMBL" id="SHLA01000001">
    <property type="protein sequence ID" value="RZU63627.1"/>
    <property type="molecule type" value="Genomic_DNA"/>
</dbReference>
<dbReference type="Proteomes" id="UP000292685">
    <property type="component" value="Unassembled WGS sequence"/>
</dbReference>
<dbReference type="AlphaFoldDB" id="A0A4Q8AGV5"/>
<dbReference type="InterPro" id="IPR051207">
    <property type="entry name" value="ComplexI_NDUFA9_subunit"/>
</dbReference>
<keyword evidence="3" id="KW-1185">Reference proteome</keyword>
<organism evidence="2 3">
    <name type="scientific">Zhihengliuella halotolerans</name>
    <dbReference type="NCBI Taxonomy" id="370736"/>
    <lineage>
        <taxon>Bacteria</taxon>
        <taxon>Bacillati</taxon>
        <taxon>Actinomycetota</taxon>
        <taxon>Actinomycetes</taxon>
        <taxon>Micrococcales</taxon>
        <taxon>Micrococcaceae</taxon>
        <taxon>Zhihengliuella</taxon>
    </lineage>
</organism>
<reference evidence="2 3" key="1">
    <citation type="submission" date="2019-02" db="EMBL/GenBank/DDBJ databases">
        <title>Sequencing the genomes of 1000 actinobacteria strains.</title>
        <authorList>
            <person name="Klenk H.-P."/>
        </authorList>
    </citation>
    <scope>NUCLEOTIDE SEQUENCE [LARGE SCALE GENOMIC DNA]</scope>
    <source>
        <strain evidence="2 3">DSM 17364</strain>
    </source>
</reference>
<evidence type="ECO:0000313" key="2">
    <source>
        <dbReference type="EMBL" id="RZU63627.1"/>
    </source>
</evidence>
<gene>
    <name evidence="2" type="ORF">EV380_3250</name>
</gene>
<dbReference type="Gene3D" id="3.40.50.720">
    <property type="entry name" value="NAD(P)-binding Rossmann-like Domain"/>
    <property type="match status" value="1"/>
</dbReference>
<dbReference type="Pfam" id="PF13460">
    <property type="entry name" value="NAD_binding_10"/>
    <property type="match status" value="1"/>
</dbReference>
<proteinExistence type="predicted"/>
<dbReference type="GO" id="GO:0044877">
    <property type="term" value="F:protein-containing complex binding"/>
    <property type="evidence" value="ECO:0007669"/>
    <property type="project" value="TreeGrafter"/>
</dbReference>
<feature type="domain" description="NAD(P)-binding" evidence="1">
    <location>
        <begin position="8"/>
        <end position="194"/>
    </location>
</feature>